<keyword evidence="2" id="KW-1185">Reference proteome</keyword>
<dbReference type="InterPro" id="IPR042184">
    <property type="entry name" value="YqeY/Aim41_N"/>
</dbReference>
<dbReference type="Gene3D" id="1.10.10.410">
    <property type="match status" value="1"/>
</dbReference>
<dbReference type="InterPro" id="IPR023168">
    <property type="entry name" value="GatB_Yqey_C_2"/>
</dbReference>
<evidence type="ECO:0000313" key="1">
    <source>
        <dbReference type="EMBL" id="AVM42080.1"/>
    </source>
</evidence>
<dbReference type="RefSeq" id="WP_106012066.1">
    <property type="nucleotide sequence ID" value="NZ_CP027226.1"/>
</dbReference>
<accession>A0A2S0KM18</accession>
<dbReference type="EMBL" id="CP027226">
    <property type="protein sequence ID" value="AVM42080.1"/>
    <property type="molecule type" value="Genomic_DNA"/>
</dbReference>
<protein>
    <submittedName>
        <fullName evidence="1">Aspartyl-tRNA amidotransferase</fullName>
    </submittedName>
</protein>
<dbReference type="Proteomes" id="UP000237947">
    <property type="component" value="Chromosome"/>
</dbReference>
<dbReference type="KEGG" id="fsa:C5Q98_02010"/>
<dbReference type="OrthoDB" id="9794041at2"/>
<keyword evidence="1" id="KW-0808">Transferase</keyword>
<name>A0A2S0KM18_9FIRM</name>
<reference evidence="2" key="1">
    <citation type="submission" date="2018-02" db="EMBL/GenBank/DDBJ databases">
        <authorList>
            <person name="Holder M.E."/>
            <person name="Ajami N.J."/>
            <person name="Petrosino J.F."/>
        </authorList>
    </citation>
    <scope>NUCLEOTIDE SEQUENCE [LARGE SCALE GENOMIC DNA]</scope>
    <source>
        <strain evidence="2">CCUG 47711</strain>
    </source>
</reference>
<evidence type="ECO:0000313" key="2">
    <source>
        <dbReference type="Proteomes" id="UP000237947"/>
    </source>
</evidence>
<dbReference type="GO" id="GO:0016884">
    <property type="term" value="F:carbon-nitrogen ligase activity, with glutamine as amido-N-donor"/>
    <property type="evidence" value="ECO:0007669"/>
    <property type="project" value="InterPro"/>
</dbReference>
<dbReference type="PANTHER" id="PTHR28055:SF1">
    <property type="entry name" value="ALTERED INHERITANCE OF MITOCHONDRIA PROTEIN 41, MITOCHONDRIAL"/>
    <property type="match status" value="1"/>
</dbReference>
<dbReference type="SUPFAM" id="SSF89095">
    <property type="entry name" value="GatB/YqeY motif"/>
    <property type="match status" value="1"/>
</dbReference>
<dbReference type="Gene3D" id="1.10.1510.10">
    <property type="entry name" value="Uncharacterised protein YqeY/AIM41 PF09424, N-terminal domain"/>
    <property type="match status" value="1"/>
</dbReference>
<dbReference type="GO" id="GO:0016740">
    <property type="term" value="F:transferase activity"/>
    <property type="evidence" value="ECO:0007669"/>
    <property type="project" value="UniProtKB-KW"/>
</dbReference>
<dbReference type="InterPro" id="IPR003789">
    <property type="entry name" value="Asn/Gln_tRNA_amidoTrase-B-like"/>
</dbReference>
<dbReference type="Pfam" id="PF09424">
    <property type="entry name" value="YqeY"/>
    <property type="match status" value="1"/>
</dbReference>
<dbReference type="AlphaFoldDB" id="A0A2S0KM18"/>
<gene>
    <name evidence="1" type="ORF">C5Q98_02010</name>
</gene>
<sequence length="147" mass="16615">MSKLADRLSEDFKAAMKNKDKDRKTVIQMVRAAVLQYEKDEQVEATDGDIMKIVEKEIKKRRELITEVADQRPEAAEEAKFEISILEDYLPEQLDEAELREIIQNTVNEIGASSMKDMGRVMKEVLAKVQGQADGSSISTIVKEILG</sequence>
<dbReference type="InterPro" id="IPR019004">
    <property type="entry name" value="YqeY/Aim41"/>
</dbReference>
<organism evidence="1 2">
    <name type="scientific">Fastidiosipila sanguinis</name>
    <dbReference type="NCBI Taxonomy" id="236753"/>
    <lineage>
        <taxon>Bacteria</taxon>
        <taxon>Bacillati</taxon>
        <taxon>Bacillota</taxon>
        <taxon>Clostridia</taxon>
        <taxon>Eubacteriales</taxon>
        <taxon>Oscillospiraceae</taxon>
        <taxon>Fastidiosipila</taxon>
    </lineage>
</organism>
<proteinExistence type="predicted"/>
<dbReference type="PANTHER" id="PTHR28055">
    <property type="entry name" value="ALTERED INHERITANCE OF MITOCHONDRIA PROTEIN 41, MITOCHONDRIAL"/>
    <property type="match status" value="1"/>
</dbReference>